<organism evidence="3 4">
    <name type="scientific">Halosimplex aquaticum</name>
    <dbReference type="NCBI Taxonomy" id="3026162"/>
    <lineage>
        <taxon>Archaea</taxon>
        <taxon>Methanobacteriati</taxon>
        <taxon>Methanobacteriota</taxon>
        <taxon>Stenosarchaea group</taxon>
        <taxon>Halobacteria</taxon>
        <taxon>Halobacteriales</taxon>
        <taxon>Haloarculaceae</taxon>
        <taxon>Halosimplex</taxon>
    </lineage>
</organism>
<protein>
    <submittedName>
        <fullName evidence="3">NAD(P)/FAD-dependent oxidoreductase</fullName>
        <ecNumber evidence="3">1.-.-.-</ecNumber>
    </submittedName>
</protein>
<dbReference type="Gene3D" id="3.50.50.60">
    <property type="entry name" value="FAD/NAD(P)-binding domain"/>
    <property type="match status" value="1"/>
</dbReference>
<dbReference type="InterPro" id="IPR006076">
    <property type="entry name" value="FAD-dep_OxRdtase"/>
</dbReference>
<evidence type="ECO:0000313" key="3">
    <source>
        <dbReference type="EMBL" id="MFC7139448.1"/>
    </source>
</evidence>
<feature type="domain" description="FAD dependent oxidoreductase" evidence="2">
    <location>
        <begin position="4"/>
        <end position="346"/>
    </location>
</feature>
<dbReference type="AlphaFoldDB" id="A0ABD5XWG3"/>
<dbReference type="GO" id="GO:0016491">
    <property type="term" value="F:oxidoreductase activity"/>
    <property type="evidence" value="ECO:0007669"/>
    <property type="project" value="UniProtKB-KW"/>
</dbReference>
<name>A0ABD5XWG3_9EURY</name>
<dbReference type="EMBL" id="JBHTAS010000001">
    <property type="protein sequence ID" value="MFC7139448.1"/>
    <property type="molecule type" value="Genomic_DNA"/>
</dbReference>
<dbReference type="Pfam" id="PF01266">
    <property type="entry name" value="DAO"/>
    <property type="match status" value="1"/>
</dbReference>
<evidence type="ECO:0000259" key="2">
    <source>
        <dbReference type="Pfam" id="PF01266"/>
    </source>
</evidence>
<dbReference type="PANTHER" id="PTHR13847">
    <property type="entry name" value="SARCOSINE DEHYDROGENASE-RELATED"/>
    <property type="match status" value="1"/>
</dbReference>
<dbReference type="InterPro" id="IPR036188">
    <property type="entry name" value="FAD/NAD-bd_sf"/>
</dbReference>
<dbReference type="PANTHER" id="PTHR13847:SF287">
    <property type="entry name" value="FAD-DEPENDENT OXIDOREDUCTASE DOMAIN-CONTAINING PROTEIN 1"/>
    <property type="match status" value="1"/>
</dbReference>
<dbReference type="Gene3D" id="3.30.9.10">
    <property type="entry name" value="D-Amino Acid Oxidase, subunit A, domain 2"/>
    <property type="match status" value="1"/>
</dbReference>
<dbReference type="RefSeq" id="WP_274325036.1">
    <property type="nucleotide sequence ID" value="NZ_CP118158.1"/>
</dbReference>
<comment type="caution">
    <text evidence="3">The sequence shown here is derived from an EMBL/GenBank/DDBJ whole genome shotgun (WGS) entry which is preliminary data.</text>
</comment>
<accession>A0ABD5XWG3</accession>
<dbReference type="Proteomes" id="UP001596432">
    <property type="component" value="Unassembled WGS sequence"/>
</dbReference>
<dbReference type="EC" id="1.-.-.-" evidence="3"/>
<evidence type="ECO:0000256" key="1">
    <source>
        <dbReference type="ARBA" id="ARBA00023002"/>
    </source>
</evidence>
<sequence length="378" mass="39862">MSRRVAVVGGGALGVTAARDMAVRGADATLYERDEVGSGASGRAAGIAYDAFAEDVDAAVAERAVERFRELDAEGAIEFADHPYVWFARAGDERHADAVRESVERMRANGRDVELLDAAAIADRFPAIASVDVAVAAVARNAGYLDPKSYVRAMADRAAAAGAAVETGTKVALADDGTTVETPSDTESFDAVLVAAGAHTKRLLAGVGVPIPMKPYRVQALATGPFDGAGAVPTCYDATAGRYARPREGGLLVGDGTQEREFDPDDYDADADPAFERASLDWLDDTVSTERGESEFGIRRSWAGLCTATPDRDPLLGPVESDLFVATGWHGHGFMRAPALGERIAEAILGGDGIEAFDPRRFDGDESFEVVEGMTVEE</sequence>
<keyword evidence="1 3" id="KW-0560">Oxidoreductase</keyword>
<gene>
    <name evidence="3" type="ORF">ACFQMA_06295</name>
</gene>
<proteinExistence type="predicted"/>
<reference evidence="3 4" key="1">
    <citation type="journal article" date="2019" name="Int. J. Syst. Evol. Microbiol.">
        <title>The Global Catalogue of Microorganisms (GCM) 10K type strain sequencing project: providing services to taxonomists for standard genome sequencing and annotation.</title>
        <authorList>
            <consortium name="The Broad Institute Genomics Platform"/>
            <consortium name="The Broad Institute Genome Sequencing Center for Infectious Disease"/>
            <person name="Wu L."/>
            <person name="Ma J."/>
        </authorList>
    </citation>
    <scope>NUCLEOTIDE SEQUENCE [LARGE SCALE GENOMIC DNA]</scope>
    <source>
        <strain evidence="3 4">XZYJT29</strain>
    </source>
</reference>
<keyword evidence="4" id="KW-1185">Reference proteome</keyword>
<dbReference type="GeneID" id="78819704"/>
<dbReference type="SUPFAM" id="SSF51905">
    <property type="entry name" value="FAD/NAD(P)-binding domain"/>
    <property type="match status" value="1"/>
</dbReference>
<evidence type="ECO:0000313" key="4">
    <source>
        <dbReference type="Proteomes" id="UP001596432"/>
    </source>
</evidence>